<accession>A0AAV4Q6R5</accession>
<gene>
    <name evidence="1" type="ORF">CEXT_705581</name>
</gene>
<reference evidence="1 2" key="1">
    <citation type="submission" date="2021-06" db="EMBL/GenBank/DDBJ databases">
        <title>Caerostris extrusa draft genome.</title>
        <authorList>
            <person name="Kono N."/>
            <person name="Arakawa K."/>
        </authorList>
    </citation>
    <scope>NUCLEOTIDE SEQUENCE [LARGE SCALE GENOMIC DNA]</scope>
</reference>
<comment type="caution">
    <text evidence="1">The sequence shown here is derived from an EMBL/GenBank/DDBJ whole genome shotgun (WGS) entry which is preliminary data.</text>
</comment>
<protein>
    <submittedName>
        <fullName evidence="1">Uncharacterized protein</fullName>
    </submittedName>
</protein>
<proteinExistence type="predicted"/>
<dbReference type="EMBL" id="BPLR01005692">
    <property type="protein sequence ID" value="GIY04289.1"/>
    <property type="molecule type" value="Genomic_DNA"/>
</dbReference>
<dbReference type="AlphaFoldDB" id="A0AAV4Q6R5"/>
<dbReference type="Proteomes" id="UP001054945">
    <property type="component" value="Unassembled WGS sequence"/>
</dbReference>
<evidence type="ECO:0000313" key="2">
    <source>
        <dbReference type="Proteomes" id="UP001054945"/>
    </source>
</evidence>
<sequence>MGNSTTLKTMQMCFLTDGIHSNNTPGCLLKLLTDEGHRLGVVLPNFSGEHSSVSISQFRWSADTGHIPTITAHLPLLNHIGHCRFWVLQIARYVP</sequence>
<name>A0AAV4Q6R5_CAEEX</name>
<keyword evidence="2" id="KW-1185">Reference proteome</keyword>
<organism evidence="1 2">
    <name type="scientific">Caerostris extrusa</name>
    <name type="common">Bark spider</name>
    <name type="synonym">Caerostris bankana</name>
    <dbReference type="NCBI Taxonomy" id="172846"/>
    <lineage>
        <taxon>Eukaryota</taxon>
        <taxon>Metazoa</taxon>
        <taxon>Ecdysozoa</taxon>
        <taxon>Arthropoda</taxon>
        <taxon>Chelicerata</taxon>
        <taxon>Arachnida</taxon>
        <taxon>Araneae</taxon>
        <taxon>Araneomorphae</taxon>
        <taxon>Entelegynae</taxon>
        <taxon>Araneoidea</taxon>
        <taxon>Araneidae</taxon>
        <taxon>Caerostris</taxon>
    </lineage>
</organism>
<evidence type="ECO:0000313" key="1">
    <source>
        <dbReference type="EMBL" id="GIY04289.1"/>
    </source>
</evidence>